<dbReference type="SUPFAM" id="SSF48452">
    <property type="entry name" value="TPR-like"/>
    <property type="match status" value="1"/>
</dbReference>
<evidence type="ECO:0000256" key="1">
    <source>
        <dbReference type="ARBA" id="ARBA00004401"/>
    </source>
</evidence>
<dbReference type="Gene3D" id="1.25.40.10">
    <property type="entry name" value="Tetratricopeptide repeat domain"/>
    <property type="match status" value="1"/>
</dbReference>
<dbReference type="InterPro" id="IPR011990">
    <property type="entry name" value="TPR-like_helical_dom_sf"/>
</dbReference>
<keyword evidence="6" id="KW-0143">Chaperone</keyword>
<dbReference type="AlphaFoldDB" id="A0A8F3IJY5"/>
<keyword evidence="3 9" id="KW-0812">Transmembrane</keyword>
<evidence type="ECO:0000256" key="5">
    <source>
        <dbReference type="ARBA" id="ARBA00023136"/>
    </source>
</evidence>
<organism evidence="11 13">
    <name type="scientific">Ferrovum myxofaciens</name>
    <dbReference type="NCBI Taxonomy" id="416213"/>
    <lineage>
        <taxon>Bacteria</taxon>
        <taxon>Pseudomonadati</taxon>
        <taxon>Pseudomonadota</taxon>
        <taxon>Betaproteobacteria</taxon>
        <taxon>Ferrovales</taxon>
        <taxon>Ferrovaceae</taxon>
        <taxon>Ferrovum</taxon>
    </lineage>
</organism>
<reference evidence="12" key="2">
    <citation type="submission" date="2021-02" db="EMBL/GenBank/DDBJ databases">
        <title>Comparative genomics of Ferrovum myxofaciens strains, predominant extremophile bacteria forming large biofilm stalactites in acid mine ecosystems.</title>
        <authorList>
            <person name="Burkartova K."/>
            <person name="Ridl J."/>
            <person name="Pajer P."/>
            <person name="Falteisek L."/>
        </authorList>
    </citation>
    <scope>NUCLEOTIDE SEQUENCE</scope>
    <source>
        <strain evidence="12">MI1III</strain>
    </source>
</reference>
<dbReference type="GO" id="GO:0044877">
    <property type="term" value="F:protein-containing complex binding"/>
    <property type="evidence" value="ECO:0007669"/>
    <property type="project" value="InterPro"/>
</dbReference>
<dbReference type="EMBL" id="CP071137">
    <property type="protein sequence ID" value="QWY78529.1"/>
    <property type="molecule type" value="Genomic_DNA"/>
</dbReference>
<dbReference type="PIRSF" id="PIRSF006170">
    <property type="entry name" value="YfgM"/>
    <property type="match status" value="1"/>
</dbReference>
<accession>A0A149VXH2</accession>
<evidence type="ECO:0000259" key="10">
    <source>
        <dbReference type="Pfam" id="PF09976"/>
    </source>
</evidence>
<dbReference type="OrthoDB" id="8521102at2"/>
<dbReference type="Proteomes" id="UP000683551">
    <property type="component" value="Chromosome"/>
</dbReference>
<dbReference type="Proteomes" id="UP000075653">
    <property type="component" value="Unassembled WGS sequence"/>
</dbReference>
<dbReference type="Pfam" id="PF09976">
    <property type="entry name" value="TPR_21"/>
    <property type="match status" value="1"/>
</dbReference>
<keyword evidence="4 9" id="KW-1133">Transmembrane helix</keyword>
<evidence type="ECO:0000256" key="7">
    <source>
        <dbReference type="ARBA" id="ARBA00024197"/>
    </source>
</evidence>
<evidence type="ECO:0000313" key="11">
    <source>
        <dbReference type="EMBL" id="KXW57933.1"/>
    </source>
</evidence>
<keyword evidence="13" id="KW-1185">Reference proteome</keyword>
<comment type="subcellular location">
    <subcellularLocation>
        <location evidence="1">Cell membrane</location>
        <topology evidence="1">Single-pass type II membrane protein</topology>
    </subcellularLocation>
</comment>
<evidence type="ECO:0000313" key="13">
    <source>
        <dbReference type="Proteomes" id="UP000075653"/>
    </source>
</evidence>
<gene>
    <name evidence="11" type="ORF">FEMY_15400</name>
    <name evidence="12" type="ORF">JZL65_05560</name>
</gene>
<evidence type="ECO:0000313" key="12">
    <source>
        <dbReference type="EMBL" id="QWY78529.1"/>
    </source>
</evidence>
<dbReference type="GO" id="GO:0005886">
    <property type="term" value="C:plasma membrane"/>
    <property type="evidence" value="ECO:0007669"/>
    <property type="project" value="UniProtKB-SubCell"/>
</dbReference>
<reference evidence="11 13" key="1">
    <citation type="submission" date="2016-01" db="EMBL/GenBank/DDBJ databases">
        <title>Genome sequence of the acidophilic iron oxidising Ferrovum strain Z-31.</title>
        <authorList>
            <person name="Poehlein A."/>
            <person name="Ullrich S.R."/>
            <person name="Schloemann M."/>
            <person name="Muehling M."/>
            <person name="Daniel R."/>
        </authorList>
    </citation>
    <scope>NUCLEOTIDE SEQUENCE [LARGE SCALE GENOMIC DNA]</scope>
    <source>
        <strain evidence="11 13">Z-31</strain>
    </source>
</reference>
<evidence type="ECO:0000256" key="4">
    <source>
        <dbReference type="ARBA" id="ARBA00022989"/>
    </source>
</evidence>
<dbReference type="InterPro" id="IPR026039">
    <property type="entry name" value="YfgM"/>
</dbReference>
<protein>
    <recommendedName>
        <fullName evidence="8">Ancillary SecYEG translocon subunit</fullName>
    </recommendedName>
</protein>
<feature type="transmembrane region" description="Helical" evidence="9">
    <location>
        <begin position="20"/>
        <end position="44"/>
    </location>
</feature>
<dbReference type="PANTHER" id="PTHR38035:SF1">
    <property type="entry name" value="ANCILLARY SECYEG TRANSLOCON SUBUNIT"/>
    <property type="match status" value="1"/>
</dbReference>
<sequence length="210" mass="22951">MYDLEEQEQIDSLKAWWRQFGKWVMAGTVAALLGVGGYNGWLWYGQRQEAEAGRAFEAVRVAARTGEVAPTLGAARALQSQQPDSALATRGALIAAAICHAHGKDGDAQGELEWVIEHSRELALVDLARYRLAGLLADQKKFEQALRLLDDNRAPDFAALTLDLRGDILLALNRLAEARAAYGSAMEKSQPMNALHQLAQNKWEALGGGR</sequence>
<dbReference type="InterPro" id="IPR018704">
    <property type="entry name" value="SecYEG/CpoB_TPR"/>
</dbReference>
<evidence type="ECO:0000256" key="9">
    <source>
        <dbReference type="SAM" id="Phobius"/>
    </source>
</evidence>
<dbReference type="RefSeq" id="WP_031596895.1">
    <property type="nucleotide sequence ID" value="NZ_CP070327.1"/>
</dbReference>
<dbReference type="PANTHER" id="PTHR38035">
    <property type="entry name" value="UPF0070 PROTEIN YFGM"/>
    <property type="match status" value="1"/>
</dbReference>
<evidence type="ECO:0000256" key="3">
    <source>
        <dbReference type="ARBA" id="ARBA00022692"/>
    </source>
</evidence>
<accession>A0A8F3IJY5</accession>
<name>A0A8F3IJY5_9PROT</name>
<evidence type="ECO:0000256" key="6">
    <source>
        <dbReference type="ARBA" id="ARBA00023186"/>
    </source>
</evidence>
<keyword evidence="2" id="KW-1003">Cell membrane</keyword>
<dbReference type="EMBL" id="LRRD01000031">
    <property type="protein sequence ID" value="KXW57933.1"/>
    <property type="molecule type" value="Genomic_DNA"/>
</dbReference>
<feature type="domain" description="Ancillary SecYEG translocon subunit/Cell division coordinator CpoB TPR" evidence="10">
    <location>
        <begin position="14"/>
        <end position="207"/>
    </location>
</feature>
<dbReference type="PATRIC" id="fig|1789004.3.peg.1570"/>
<evidence type="ECO:0000256" key="8">
    <source>
        <dbReference type="ARBA" id="ARBA00024235"/>
    </source>
</evidence>
<comment type="similarity">
    <text evidence="7">Belongs to the YfgM family.</text>
</comment>
<evidence type="ECO:0000256" key="2">
    <source>
        <dbReference type="ARBA" id="ARBA00022475"/>
    </source>
</evidence>
<keyword evidence="5 9" id="KW-0472">Membrane</keyword>
<proteinExistence type="inferred from homology"/>